<dbReference type="InterPro" id="IPR006143">
    <property type="entry name" value="RND_pump_MFP"/>
</dbReference>
<feature type="domain" description="Multidrug resistance protein MdtA-like beta-barrel" evidence="6">
    <location>
        <begin position="250"/>
        <end position="340"/>
    </location>
</feature>
<reference evidence="8 9" key="1">
    <citation type="submission" date="2019-06" db="EMBL/GenBank/DDBJ databases">
        <title>Genome sequence of Rhodobacteraceae bacterium D4M1.</title>
        <authorList>
            <person name="Cao J."/>
        </authorList>
    </citation>
    <scope>NUCLEOTIDE SEQUENCE [LARGE SCALE GENOMIC DNA]</scope>
    <source>
        <strain evidence="8 9">D4M1</strain>
        <plasmid evidence="9">pd4m1b</plasmid>
    </source>
</reference>
<gene>
    <name evidence="8" type="ORF">FDP22_21615</name>
</gene>
<dbReference type="AlphaFoldDB" id="A0A5B8FJI2"/>
<keyword evidence="9" id="KW-1185">Reference proteome</keyword>
<dbReference type="GO" id="GO:0046677">
    <property type="term" value="P:response to antibiotic"/>
    <property type="evidence" value="ECO:0007669"/>
    <property type="project" value="TreeGrafter"/>
</dbReference>
<evidence type="ECO:0000313" key="9">
    <source>
        <dbReference type="Proteomes" id="UP000305888"/>
    </source>
</evidence>
<dbReference type="Gene3D" id="2.40.420.20">
    <property type="match status" value="1"/>
</dbReference>
<name>A0A5B8FJI2_9RHOB</name>
<dbReference type="GO" id="GO:0030313">
    <property type="term" value="C:cell envelope"/>
    <property type="evidence" value="ECO:0007669"/>
    <property type="project" value="UniProtKB-SubCell"/>
</dbReference>
<organism evidence="8 9">
    <name type="scientific">Paroceanicella profunda</name>
    <dbReference type="NCBI Taxonomy" id="2579971"/>
    <lineage>
        <taxon>Bacteria</taxon>
        <taxon>Pseudomonadati</taxon>
        <taxon>Pseudomonadota</taxon>
        <taxon>Alphaproteobacteria</taxon>
        <taxon>Rhodobacterales</taxon>
        <taxon>Paracoccaceae</taxon>
        <taxon>Paroceanicella</taxon>
    </lineage>
</organism>
<evidence type="ECO:0000256" key="2">
    <source>
        <dbReference type="ARBA" id="ARBA00009477"/>
    </source>
</evidence>
<dbReference type="Proteomes" id="UP000305888">
    <property type="component" value="Plasmid pD4M1B"/>
</dbReference>
<feature type="compositionally biased region" description="Low complexity" evidence="3">
    <location>
        <begin position="439"/>
        <end position="451"/>
    </location>
</feature>
<feature type="domain" description="Multidrug resistance protein MdtA-like alpha-helical hairpin" evidence="4">
    <location>
        <begin position="144"/>
        <end position="213"/>
    </location>
</feature>
<evidence type="ECO:0000259" key="5">
    <source>
        <dbReference type="Pfam" id="PF25917"/>
    </source>
</evidence>
<dbReference type="OrthoDB" id="9816569at2"/>
<dbReference type="GO" id="GO:0005886">
    <property type="term" value="C:plasma membrane"/>
    <property type="evidence" value="ECO:0007669"/>
    <property type="project" value="TreeGrafter"/>
</dbReference>
<evidence type="ECO:0000256" key="1">
    <source>
        <dbReference type="ARBA" id="ARBA00004196"/>
    </source>
</evidence>
<dbReference type="InterPro" id="IPR058624">
    <property type="entry name" value="MdtA-like_HH"/>
</dbReference>
<dbReference type="Pfam" id="PF25967">
    <property type="entry name" value="RND-MFP_C"/>
    <property type="match status" value="1"/>
</dbReference>
<keyword evidence="8" id="KW-0614">Plasmid</keyword>
<dbReference type="Pfam" id="PF25876">
    <property type="entry name" value="HH_MFP_RND"/>
    <property type="match status" value="1"/>
</dbReference>
<evidence type="ECO:0000256" key="3">
    <source>
        <dbReference type="SAM" id="MobiDB-lite"/>
    </source>
</evidence>
<sequence>MHTRMYVAAHSEAELACRLAECFVPSPFPGIAIRRLPDMQDYFRSRFALASLMVLVVAGCREDDNAAQGGQGQRPPSQVAVITTKGETIPFQSELPGRVAPTRIAEVRPRVGGIILERVFEQGATVAAGDPLFRIDPATYEVALESAKASLARAEATQLQAQQDQDRASALVGSNAVSRSAYDNAVAGLAQAKADVASAVAQVRQAQLNLDYTTVTAPISGRIGRAQVTEGALVSANNAEELATIQQLDPVYADFQQPVSQLIELQEALRDGSLQEVEPNAARVVLVRDDGSVYKHAGKLLFSETTVDPTSGQVLLRCEFPNPDLSLLPGMYVRVRIEQGIQGGAIAIPNQAIQRDASGRSLVYVVGSDDKLALRPVITSRVIEDRTVIDQGLQPGERVVVDGFQKIGPGAPVQTTEWVNPLTKDTAAAAEGSGDAGQATKSAPASATSTD</sequence>
<comment type="similarity">
    <text evidence="2">Belongs to the membrane fusion protein (MFP) (TC 8.A.1) family.</text>
</comment>
<evidence type="ECO:0000313" key="8">
    <source>
        <dbReference type="EMBL" id="QDL94467.1"/>
    </source>
</evidence>
<proteinExistence type="inferred from homology"/>
<dbReference type="FunFam" id="2.40.420.20:FF:000001">
    <property type="entry name" value="Efflux RND transporter periplasmic adaptor subunit"/>
    <property type="match status" value="1"/>
</dbReference>
<dbReference type="Pfam" id="PF25917">
    <property type="entry name" value="BSH_RND"/>
    <property type="match status" value="1"/>
</dbReference>
<geneLocation type="plasmid" evidence="9">
    <name>pd4m1b</name>
</geneLocation>
<dbReference type="KEGG" id="ppru:FDP22_21615"/>
<dbReference type="Pfam" id="PF25944">
    <property type="entry name" value="Beta-barrel_RND"/>
    <property type="match status" value="1"/>
</dbReference>
<dbReference type="PANTHER" id="PTHR30158:SF3">
    <property type="entry name" value="MULTIDRUG EFFLUX PUMP SUBUNIT ACRA-RELATED"/>
    <property type="match status" value="1"/>
</dbReference>
<comment type="subcellular location">
    <subcellularLocation>
        <location evidence="1">Cell envelope</location>
    </subcellularLocation>
</comment>
<evidence type="ECO:0000259" key="6">
    <source>
        <dbReference type="Pfam" id="PF25944"/>
    </source>
</evidence>
<dbReference type="EMBL" id="CP040820">
    <property type="protein sequence ID" value="QDL94467.1"/>
    <property type="molecule type" value="Genomic_DNA"/>
</dbReference>
<protein>
    <submittedName>
        <fullName evidence="8">Efflux RND transporter periplasmic adaptor subunit</fullName>
    </submittedName>
</protein>
<evidence type="ECO:0000259" key="7">
    <source>
        <dbReference type="Pfam" id="PF25967"/>
    </source>
</evidence>
<evidence type="ECO:0000259" key="4">
    <source>
        <dbReference type="Pfam" id="PF25876"/>
    </source>
</evidence>
<dbReference type="InterPro" id="IPR058626">
    <property type="entry name" value="MdtA-like_b-barrel"/>
</dbReference>
<dbReference type="NCBIfam" id="TIGR01730">
    <property type="entry name" value="RND_mfp"/>
    <property type="match status" value="1"/>
</dbReference>
<dbReference type="InterPro" id="IPR058627">
    <property type="entry name" value="MdtA-like_C"/>
</dbReference>
<feature type="domain" description="Multidrug resistance protein MdtA-like barrel-sandwich hybrid" evidence="5">
    <location>
        <begin position="103"/>
        <end position="246"/>
    </location>
</feature>
<dbReference type="GO" id="GO:0022857">
    <property type="term" value="F:transmembrane transporter activity"/>
    <property type="evidence" value="ECO:0007669"/>
    <property type="project" value="InterPro"/>
</dbReference>
<dbReference type="Gene3D" id="2.40.50.100">
    <property type="match status" value="1"/>
</dbReference>
<dbReference type="PANTHER" id="PTHR30158">
    <property type="entry name" value="ACRA/E-RELATED COMPONENT OF DRUG EFFLUX TRANSPORTER"/>
    <property type="match status" value="1"/>
</dbReference>
<feature type="region of interest" description="Disordered" evidence="3">
    <location>
        <begin position="423"/>
        <end position="451"/>
    </location>
</feature>
<feature type="domain" description="Multidrug resistance protein MdtA-like C-terminal permuted SH3" evidence="7">
    <location>
        <begin position="345"/>
        <end position="406"/>
    </location>
</feature>
<accession>A0A5B8FJI2</accession>
<dbReference type="Gene3D" id="2.40.30.170">
    <property type="match status" value="1"/>
</dbReference>
<dbReference type="InterPro" id="IPR058625">
    <property type="entry name" value="MdtA-like_BSH"/>
</dbReference>
<dbReference type="Gene3D" id="1.10.287.470">
    <property type="entry name" value="Helix hairpin bin"/>
    <property type="match status" value="1"/>
</dbReference>
<dbReference type="SUPFAM" id="SSF111369">
    <property type="entry name" value="HlyD-like secretion proteins"/>
    <property type="match status" value="1"/>
</dbReference>